<keyword evidence="1" id="KW-0175">Coiled coil</keyword>
<dbReference type="AlphaFoldDB" id="A0AAW1UFK0"/>
<feature type="region of interest" description="Disordered" evidence="2">
    <location>
        <begin position="242"/>
        <end position="263"/>
    </location>
</feature>
<evidence type="ECO:0000256" key="3">
    <source>
        <dbReference type="SAM" id="SignalP"/>
    </source>
</evidence>
<dbReference type="EMBL" id="JARQZJ010000062">
    <property type="protein sequence ID" value="KAK9879576.1"/>
    <property type="molecule type" value="Genomic_DNA"/>
</dbReference>
<accession>A0AAW1UFK0</accession>
<keyword evidence="3" id="KW-0732">Signal</keyword>
<evidence type="ECO:0000313" key="5">
    <source>
        <dbReference type="Proteomes" id="UP001431783"/>
    </source>
</evidence>
<feature type="signal peptide" evidence="3">
    <location>
        <begin position="1"/>
        <end position="17"/>
    </location>
</feature>
<evidence type="ECO:0000313" key="4">
    <source>
        <dbReference type="EMBL" id="KAK9879576.1"/>
    </source>
</evidence>
<feature type="coiled-coil region" evidence="1">
    <location>
        <begin position="266"/>
        <end position="303"/>
    </location>
</feature>
<comment type="caution">
    <text evidence="4">The sequence shown here is derived from an EMBL/GenBank/DDBJ whole genome shotgun (WGS) entry which is preliminary data.</text>
</comment>
<feature type="compositionally biased region" description="Polar residues" evidence="2">
    <location>
        <begin position="249"/>
        <end position="261"/>
    </location>
</feature>
<evidence type="ECO:0000256" key="1">
    <source>
        <dbReference type="SAM" id="Coils"/>
    </source>
</evidence>
<dbReference type="Proteomes" id="UP001431783">
    <property type="component" value="Unassembled WGS sequence"/>
</dbReference>
<protein>
    <submittedName>
        <fullName evidence="4">Uncharacterized protein</fullName>
    </submittedName>
</protein>
<evidence type="ECO:0000256" key="2">
    <source>
        <dbReference type="SAM" id="MobiDB-lite"/>
    </source>
</evidence>
<feature type="chain" id="PRO_5043968429" evidence="3">
    <location>
        <begin position="18"/>
        <end position="637"/>
    </location>
</feature>
<gene>
    <name evidence="4" type="ORF">WA026_006641</name>
</gene>
<organism evidence="4 5">
    <name type="scientific">Henosepilachna vigintioctopunctata</name>
    <dbReference type="NCBI Taxonomy" id="420089"/>
    <lineage>
        <taxon>Eukaryota</taxon>
        <taxon>Metazoa</taxon>
        <taxon>Ecdysozoa</taxon>
        <taxon>Arthropoda</taxon>
        <taxon>Hexapoda</taxon>
        <taxon>Insecta</taxon>
        <taxon>Pterygota</taxon>
        <taxon>Neoptera</taxon>
        <taxon>Endopterygota</taxon>
        <taxon>Coleoptera</taxon>
        <taxon>Polyphaga</taxon>
        <taxon>Cucujiformia</taxon>
        <taxon>Coccinelloidea</taxon>
        <taxon>Coccinellidae</taxon>
        <taxon>Epilachninae</taxon>
        <taxon>Epilachnini</taxon>
        <taxon>Henosepilachna</taxon>
    </lineage>
</organism>
<sequence>MRWLPSILLLLVGPAICTEEDSNEVVIGSSIKPPINLDTNLRKALLKALIELEHEDKEQYNRNRESDYVNIITHLDSKDKNVERASASAVSYITKSQPINMTITVKKTTSKPKHTVIVQKSKSSNQDQSDKDDLDVSETPEQFIASASNNFASKKVKSEKRNNVKASSLNSLNDGVKSNKFLYEKTTTIKPTTSTEESEANVESLQFFSAPLVAAFTVHQDEKGLPKKVVPIYNQSGSKHLEKVKKGSNDSGRNVINQPDLNNRPADELRQRQKKLEEEIRRLKKLQEEQERIIKEQKFAYEQKIFEQQQKLFAEQTRLLKNIQPFVPITSTPKTSSQSLNQLNNLENSRNNAGTLVSIQPSVGFVQPAATSSPFALNTQILPLKNAIDFRTPFSQNFRLYREQNNIIPNSPNSLSTTLNTGVPLGLTVINDPSANTIQQGLRQNSQNVNFFQSLPTVQHTTFFRPLPSVSHTTSQSLPLTSLAPAFRVSELPREQHGTRNLRQEVGTGNFLNNNNLSRNPPGVTDLFTDHRFNRNPFVGVQRPTEFPKTNSFGSPINPINIRQYNTLQYSVDEPLLNQRLNNLLYHSGLSNGRQQEDLNIVSKVLSLNHLGSADPQFTSTTAHNPIIRPFNNWRVQ</sequence>
<feature type="region of interest" description="Disordered" evidence="2">
    <location>
        <begin position="110"/>
        <end position="137"/>
    </location>
</feature>
<reference evidence="4 5" key="1">
    <citation type="submission" date="2023-03" db="EMBL/GenBank/DDBJ databases">
        <title>Genome insight into feeding habits of ladybird beetles.</title>
        <authorList>
            <person name="Li H.-S."/>
            <person name="Huang Y.-H."/>
            <person name="Pang H."/>
        </authorList>
    </citation>
    <scope>NUCLEOTIDE SEQUENCE [LARGE SCALE GENOMIC DNA]</scope>
    <source>
        <strain evidence="4">SYSU_2023b</strain>
        <tissue evidence="4">Whole body</tissue>
    </source>
</reference>
<keyword evidence="5" id="KW-1185">Reference proteome</keyword>
<name>A0AAW1UFK0_9CUCU</name>
<proteinExistence type="predicted"/>